<dbReference type="InterPro" id="IPR018483">
    <property type="entry name" value="Carb_kinase_FGGY_CS"/>
</dbReference>
<dbReference type="PIRSF" id="PIRSF000538">
    <property type="entry name" value="GlpK"/>
    <property type="match status" value="1"/>
</dbReference>
<dbReference type="InterPro" id="IPR005999">
    <property type="entry name" value="Glycerol_kin"/>
</dbReference>
<dbReference type="PANTHER" id="PTHR10196:SF69">
    <property type="entry name" value="GLYCEROL KINASE"/>
    <property type="match status" value="1"/>
</dbReference>
<keyword evidence="8" id="KW-0067">ATP-binding</keyword>
<evidence type="ECO:0000256" key="6">
    <source>
        <dbReference type="ARBA" id="ARBA00022777"/>
    </source>
</evidence>
<accession>A0A6C2C8C2</accession>
<dbReference type="EMBL" id="SDGZ01000009">
    <property type="protein sequence ID" value="TYC50278.1"/>
    <property type="molecule type" value="Genomic_DNA"/>
</dbReference>
<dbReference type="Pfam" id="PF02782">
    <property type="entry name" value="FGGY_C"/>
    <property type="match status" value="1"/>
</dbReference>
<keyword evidence="6 13" id="KW-0418">Kinase</keyword>
<evidence type="ECO:0000256" key="1">
    <source>
        <dbReference type="ARBA" id="ARBA00005190"/>
    </source>
</evidence>
<evidence type="ECO:0000256" key="3">
    <source>
        <dbReference type="ARBA" id="ARBA00012099"/>
    </source>
</evidence>
<sequence length="505" mass="55564">MAIKKPEYILAIDQGTTGTRAVVFNHNARRVTTQTAPLTPIIPQTGWLEQRPLDIWRSVQTAIADALIQAGVRSDEIKAIGIANQRETTIIWNKKTGRPIYNAIVWSSIQSQDIAEELAKQEYSELIREKTGLPLSTYFSATKIRWILDHVEGAQELADAGELLFGTVDTWLIWNLTDGEVHATDVSNASRTMLFNIHSLEWDDELLTIFNIPKSMLPAVKSSGQIIGNTNPMRFFGGSVPIAGVIGDQNASLVGQLAIKSGMIKNTYGAGAFMMLNTGHHPVKSEQNLVTTIAYQIGDQPVYALEGSVFAAGTALQWLHDELDIVDTQLDAWEAAEASKNDDEVYVVPAFNGLGAPYWDPNARGAVFGMTRGTNRNDFIKATLQSVAYQTADILTIMADEYDGNIHTIMADGSVSRNPYLMQFQADVTGVTIKRATDEDTTPLGVAFLAGLAVGYWASLDNLQHLIDDGRKFYPAMPIQHRDVLVQGWQRAISATRYFGNNESN</sequence>
<dbReference type="PROSITE" id="PS00445">
    <property type="entry name" value="FGGY_KINASES_2"/>
    <property type="match status" value="1"/>
</dbReference>
<keyword evidence="17" id="KW-1185">Reference proteome</keyword>
<keyword evidence="5" id="KW-0547">Nucleotide-binding</keyword>
<dbReference type="EC" id="2.7.1.30" evidence="3"/>
<evidence type="ECO:0000259" key="15">
    <source>
        <dbReference type="Pfam" id="PF02782"/>
    </source>
</evidence>
<dbReference type="PROSITE" id="PS00933">
    <property type="entry name" value="FGGY_KINASES_1"/>
    <property type="match status" value="1"/>
</dbReference>
<dbReference type="CDD" id="cd07786">
    <property type="entry name" value="FGGY_EcGK_like"/>
    <property type="match status" value="1"/>
</dbReference>
<evidence type="ECO:0000256" key="11">
    <source>
        <dbReference type="ARBA" id="ARBA00054633"/>
    </source>
</evidence>
<protein>
    <recommendedName>
        <fullName evidence="3">glycerol kinase</fullName>
        <ecNumber evidence="3">2.7.1.30</ecNumber>
    </recommendedName>
    <alternativeName>
        <fullName evidence="9">ATP:glycerol 3-phosphotransferase</fullName>
    </alternativeName>
</protein>
<dbReference type="Proteomes" id="UP000371977">
    <property type="component" value="Unassembled WGS sequence"/>
</dbReference>
<comment type="subunit">
    <text evidence="12">Homotetramer and homodimer (in equilibrium).</text>
</comment>
<reference evidence="16 17" key="1">
    <citation type="submission" date="2019-01" db="EMBL/GenBank/DDBJ databases">
        <title>Weissella sp. nov., a novel lactic acid bacterium isolated from animal feces.</title>
        <authorList>
            <person name="Wang L.-T."/>
        </authorList>
    </citation>
    <scope>NUCLEOTIDE SEQUENCE [LARGE SCALE GENOMIC DNA]</scope>
    <source>
        <strain evidence="16 17">8H-2</strain>
    </source>
</reference>
<dbReference type="NCBIfam" id="NF000756">
    <property type="entry name" value="PRK00047.1"/>
    <property type="match status" value="1"/>
</dbReference>
<dbReference type="InterPro" id="IPR018485">
    <property type="entry name" value="FGGY_C"/>
</dbReference>
<evidence type="ECO:0000256" key="10">
    <source>
        <dbReference type="ARBA" id="ARBA00052101"/>
    </source>
</evidence>
<comment type="similarity">
    <text evidence="2 13">Belongs to the FGGY kinase family.</text>
</comment>
<evidence type="ECO:0000256" key="2">
    <source>
        <dbReference type="ARBA" id="ARBA00009156"/>
    </source>
</evidence>
<gene>
    <name evidence="16" type="primary">glpK</name>
    <name evidence="16" type="ORF">ESZ50_02695</name>
</gene>
<dbReference type="Gene3D" id="3.30.420.40">
    <property type="match status" value="2"/>
</dbReference>
<dbReference type="PANTHER" id="PTHR10196">
    <property type="entry name" value="SUGAR KINASE"/>
    <property type="match status" value="1"/>
</dbReference>
<dbReference type="GO" id="GO:0006072">
    <property type="term" value="P:glycerol-3-phosphate metabolic process"/>
    <property type="evidence" value="ECO:0007669"/>
    <property type="project" value="InterPro"/>
</dbReference>
<dbReference type="Pfam" id="PF00370">
    <property type="entry name" value="FGGY_N"/>
    <property type="match status" value="1"/>
</dbReference>
<evidence type="ECO:0000256" key="5">
    <source>
        <dbReference type="ARBA" id="ARBA00022741"/>
    </source>
</evidence>
<dbReference type="InterPro" id="IPR000577">
    <property type="entry name" value="Carb_kinase_FGGY"/>
</dbReference>
<dbReference type="GO" id="GO:0005524">
    <property type="term" value="F:ATP binding"/>
    <property type="evidence" value="ECO:0007669"/>
    <property type="project" value="UniProtKB-KW"/>
</dbReference>
<dbReference type="FunFam" id="3.30.420.40:FF:000007">
    <property type="entry name" value="Glycerol kinase"/>
    <property type="match status" value="1"/>
</dbReference>
<evidence type="ECO:0000256" key="4">
    <source>
        <dbReference type="ARBA" id="ARBA00022679"/>
    </source>
</evidence>
<keyword evidence="7" id="KW-0319">Glycerol metabolism</keyword>
<dbReference type="AlphaFoldDB" id="A0A6C2C8C2"/>
<evidence type="ECO:0000256" key="9">
    <source>
        <dbReference type="ARBA" id="ARBA00043149"/>
    </source>
</evidence>
<dbReference type="NCBIfam" id="TIGR01311">
    <property type="entry name" value="glycerol_kin"/>
    <property type="match status" value="1"/>
</dbReference>
<comment type="caution">
    <text evidence="16">The sequence shown here is derived from an EMBL/GenBank/DDBJ whole genome shotgun (WGS) entry which is preliminary data.</text>
</comment>
<evidence type="ECO:0000256" key="13">
    <source>
        <dbReference type="RuleBase" id="RU003733"/>
    </source>
</evidence>
<dbReference type="InterPro" id="IPR043129">
    <property type="entry name" value="ATPase_NBD"/>
</dbReference>
<evidence type="ECO:0000259" key="14">
    <source>
        <dbReference type="Pfam" id="PF00370"/>
    </source>
</evidence>
<comment type="catalytic activity">
    <reaction evidence="10">
        <text>glycerol + ATP = sn-glycerol 3-phosphate + ADP + H(+)</text>
        <dbReference type="Rhea" id="RHEA:21644"/>
        <dbReference type="ChEBI" id="CHEBI:15378"/>
        <dbReference type="ChEBI" id="CHEBI:17754"/>
        <dbReference type="ChEBI" id="CHEBI:30616"/>
        <dbReference type="ChEBI" id="CHEBI:57597"/>
        <dbReference type="ChEBI" id="CHEBI:456216"/>
        <dbReference type="EC" id="2.7.1.30"/>
    </reaction>
</comment>
<name>A0A6C2C8C2_9LACO</name>
<dbReference type="OrthoDB" id="9805576at2"/>
<evidence type="ECO:0000256" key="8">
    <source>
        <dbReference type="ARBA" id="ARBA00022840"/>
    </source>
</evidence>
<dbReference type="GO" id="GO:0004370">
    <property type="term" value="F:glycerol kinase activity"/>
    <property type="evidence" value="ECO:0007669"/>
    <property type="project" value="UniProtKB-EC"/>
</dbReference>
<organism evidence="16 17">
    <name type="scientific">Weissella muntiaci</name>
    <dbReference type="NCBI Taxonomy" id="2508881"/>
    <lineage>
        <taxon>Bacteria</taxon>
        <taxon>Bacillati</taxon>
        <taxon>Bacillota</taxon>
        <taxon>Bacilli</taxon>
        <taxon>Lactobacillales</taxon>
        <taxon>Lactobacillaceae</taxon>
        <taxon>Weissella</taxon>
    </lineage>
</organism>
<evidence type="ECO:0000256" key="7">
    <source>
        <dbReference type="ARBA" id="ARBA00022798"/>
    </source>
</evidence>
<dbReference type="RefSeq" id="WP_148622069.1">
    <property type="nucleotide sequence ID" value="NZ_SDGZ01000009.1"/>
</dbReference>
<comment type="function">
    <text evidence="11">Key enzyme in the regulation of glycerol uptake and metabolism. Catalyzes the phosphorylation of glycerol to yield sn-glycerol 3-phosphate.</text>
</comment>
<feature type="domain" description="Carbohydrate kinase FGGY N-terminal" evidence="14">
    <location>
        <begin position="8"/>
        <end position="255"/>
    </location>
</feature>
<keyword evidence="4 13" id="KW-0808">Transferase</keyword>
<proteinExistence type="inferred from homology"/>
<evidence type="ECO:0000313" key="16">
    <source>
        <dbReference type="EMBL" id="TYC50278.1"/>
    </source>
</evidence>
<feature type="domain" description="Carbohydrate kinase FGGY C-terminal" evidence="15">
    <location>
        <begin position="266"/>
        <end position="453"/>
    </location>
</feature>
<dbReference type="GO" id="GO:0019563">
    <property type="term" value="P:glycerol catabolic process"/>
    <property type="evidence" value="ECO:0007669"/>
    <property type="project" value="TreeGrafter"/>
</dbReference>
<dbReference type="InterPro" id="IPR018484">
    <property type="entry name" value="FGGY_N"/>
</dbReference>
<dbReference type="GO" id="GO:0005829">
    <property type="term" value="C:cytosol"/>
    <property type="evidence" value="ECO:0007669"/>
    <property type="project" value="TreeGrafter"/>
</dbReference>
<dbReference type="SUPFAM" id="SSF53067">
    <property type="entry name" value="Actin-like ATPase domain"/>
    <property type="match status" value="2"/>
</dbReference>
<dbReference type="FunFam" id="3.30.420.40:FF:000008">
    <property type="entry name" value="Glycerol kinase"/>
    <property type="match status" value="1"/>
</dbReference>
<comment type="pathway">
    <text evidence="1">Polyol metabolism; glycerol degradation via glycerol kinase pathway; sn-glycerol 3-phosphate from glycerol: step 1/1.</text>
</comment>
<evidence type="ECO:0000256" key="12">
    <source>
        <dbReference type="ARBA" id="ARBA00063665"/>
    </source>
</evidence>
<evidence type="ECO:0000313" key="17">
    <source>
        <dbReference type="Proteomes" id="UP000371977"/>
    </source>
</evidence>